<dbReference type="AlphaFoldDB" id="A0A9N9FRL3"/>
<gene>
    <name evidence="3" type="ORF">PBRASI_LOCUS5114</name>
</gene>
<keyword evidence="2" id="KW-0812">Transmembrane</keyword>
<keyword evidence="4" id="KW-1185">Reference proteome</keyword>
<keyword evidence="2" id="KW-1133">Transmembrane helix</keyword>
<proteinExistence type="predicted"/>
<name>A0A9N9FRL3_9GLOM</name>
<feature type="region of interest" description="Disordered" evidence="1">
    <location>
        <begin position="1"/>
        <end position="22"/>
    </location>
</feature>
<keyword evidence="2" id="KW-0472">Membrane</keyword>
<organism evidence="3 4">
    <name type="scientific">Paraglomus brasilianum</name>
    <dbReference type="NCBI Taxonomy" id="144538"/>
    <lineage>
        <taxon>Eukaryota</taxon>
        <taxon>Fungi</taxon>
        <taxon>Fungi incertae sedis</taxon>
        <taxon>Mucoromycota</taxon>
        <taxon>Glomeromycotina</taxon>
        <taxon>Glomeromycetes</taxon>
        <taxon>Paraglomerales</taxon>
        <taxon>Paraglomeraceae</taxon>
        <taxon>Paraglomus</taxon>
    </lineage>
</organism>
<comment type="caution">
    <text evidence="3">The sequence shown here is derived from an EMBL/GenBank/DDBJ whole genome shotgun (WGS) entry which is preliminary data.</text>
</comment>
<evidence type="ECO:0000313" key="4">
    <source>
        <dbReference type="Proteomes" id="UP000789739"/>
    </source>
</evidence>
<accession>A0A9N9FRL3</accession>
<feature type="transmembrane region" description="Helical" evidence="2">
    <location>
        <begin position="371"/>
        <end position="390"/>
    </location>
</feature>
<sequence>MSQPSDRHVTPLGQQPFPSAHGTREFLTPDLLFGPYDIVKAQVIAARASTNVRLFILKSQAEFDIRAYTTQVYDDPGDLSFFPYLDSVMNGFTYPDGTGLMQLLPMNHTDNNLYIRLIHPNGTLTNFTVPPPVFNAPHYTQRAYPLNDGYAFVVQTNNGGAHGTLVDWSGQVLQLDVTLTDNPVDDYTTLAKANVNPNKDFLVATREGNAVSWKIFSAPDSSGQITLLYRGNITGNDNGDKILIDHEIFPTTEGGYGVALLKRMTTFTQNSFIDSLIEKLAKLIPIDSSRITTNRHNQPDPDAPAHQLLFPVTIKSSDDHSQRTVQQIIGDLDDLIKNKYYNSFSRENFTSHLDEQYGFSHKANLWETYKIKLIVLLASLLVLLMIYFFARWKYPEGQSFVVIKLALIVADLSLDIAFVLLSAKNVPYNVFNSSYYLQFWPGILNLNERDK</sequence>
<reference evidence="3" key="1">
    <citation type="submission" date="2021-06" db="EMBL/GenBank/DDBJ databases">
        <authorList>
            <person name="Kallberg Y."/>
            <person name="Tangrot J."/>
            <person name="Rosling A."/>
        </authorList>
    </citation>
    <scope>NUCLEOTIDE SEQUENCE</scope>
    <source>
        <strain evidence="3">BR232B</strain>
    </source>
</reference>
<dbReference type="Proteomes" id="UP000789739">
    <property type="component" value="Unassembled WGS sequence"/>
</dbReference>
<evidence type="ECO:0000256" key="1">
    <source>
        <dbReference type="SAM" id="MobiDB-lite"/>
    </source>
</evidence>
<dbReference type="EMBL" id="CAJVPI010000574">
    <property type="protein sequence ID" value="CAG8551518.1"/>
    <property type="molecule type" value="Genomic_DNA"/>
</dbReference>
<evidence type="ECO:0000256" key="2">
    <source>
        <dbReference type="SAM" id="Phobius"/>
    </source>
</evidence>
<evidence type="ECO:0000313" key="3">
    <source>
        <dbReference type="EMBL" id="CAG8551518.1"/>
    </source>
</evidence>
<feature type="transmembrane region" description="Helical" evidence="2">
    <location>
        <begin position="402"/>
        <end position="423"/>
    </location>
</feature>
<dbReference type="OrthoDB" id="2434781at2759"/>
<protein>
    <submittedName>
        <fullName evidence="3">11734_t:CDS:1</fullName>
    </submittedName>
</protein>